<dbReference type="Proteomes" id="UP000784294">
    <property type="component" value="Unassembled WGS sequence"/>
</dbReference>
<evidence type="ECO:0000313" key="2">
    <source>
        <dbReference type="EMBL" id="VEL19307.1"/>
    </source>
</evidence>
<accession>A0A448WSQ9</accession>
<dbReference type="EMBL" id="CAAALY010041001">
    <property type="protein sequence ID" value="VEL19307.1"/>
    <property type="molecule type" value="Genomic_DNA"/>
</dbReference>
<name>A0A448WSQ9_9PLAT</name>
<feature type="compositionally biased region" description="Low complexity" evidence="1">
    <location>
        <begin position="28"/>
        <end position="44"/>
    </location>
</feature>
<dbReference type="AlphaFoldDB" id="A0A448WSQ9"/>
<proteinExistence type="predicted"/>
<feature type="region of interest" description="Disordered" evidence="1">
    <location>
        <begin position="1"/>
        <end position="44"/>
    </location>
</feature>
<protein>
    <submittedName>
        <fullName evidence="2">Uncharacterized protein</fullName>
    </submittedName>
</protein>
<gene>
    <name evidence="2" type="ORF">PXEA_LOCUS12747</name>
</gene>
<keyword evidence="3" id="KW-1185">Reference proteome</keyword>
<sequence>MQHFAEDFQQLQPHHPSHTRCHPVGSIPPLGESPLPLLSTPTLSTVQDGVQTRITPCSRKEETCSVHRPPSTLVTAVSAWPAGLRACGPRLGKNIIAHVRARGVFPLVA</sequence>
<comment type="caution">
    <text evidence="2">The sequence shown here is derived from an EMBL/GenBank/DDBJ whole genome shotgun (WGS) entry which is preliminary data.</text>
</comment>
<evidence type="ECO:0000313" key="3">
    <source>
        <dbReference type="Proteomes" id="UP000784294"/>
    </source>
</evidence>
<reference evidence="2" key="1">
    <citation type="submission" date="2018-11" db="EMBL/GenBank/DDBJ databases">
        <authorList>
            <consortium name="Pathogen Informatics"/>
        </authorList>
    </citation>
    <scope>NUCLEOTIDE SEQUENCE</scope>
</reference>
<organism evidence="2 3">
    <name type="scientific">Protopolystoma xenopodis</name>
    <dbReference type="NCBI Taxonomy" id="117903"/>
    <lineage>
        <taxon>Eukaryota</taxon>
        <taxon>Metazoa</taxon>
        <taxon>Spiralia</taxon>
        <taxon>Lophotrochozoa</taxon>
        <taxon>Platyhelminthes</taxon>
        <taxon>Monogenea</taxon>
        <taxon>Polyopisthocotylea</taxon>
        <taxon>Polystomatidea</taxon>
        <taxon>Polystomatidae</taxon>
        <taxon>Protopolystoma</taxon>
    </lineage>
</organism>
<evidence type="ECO:0000256" key="1">
    <source>
        <dbReference type="SAM" id="MobiDB-lite"/>
    </source>
</evidence>